<keyword evidence="2" id="KW-1185">Reference proteome</keyword>
<dbReference type="Proteomes" id="UP000688137">
    <property type="component" value="Unassembled WGS sequence"/>
</dbReference>
<accession>A0A8S1KEV8</accession>
<dbReference type="OMA" id="MYYLIND"/>
<name>A0A8S1KEV8_PARPR</name>
<gene>
    <name evidence="1" type="ORF">PPRIM_AZ9-3.1.T0210140</name>
</gene>
<evidence type="ECO:0000313" key="2">
    <source>
        <dbReference type="Proteomes" id="UP000688137"/>
    </source>
</evidence>
<reference evidence="1" key="1">
    <citation type="submission" date="2021-01" db="EMBL/GenBank/DDBJ databases">
        <authorList>
            <consortium name="Genoscope - CEA"/>
            <person name="William W."/>
        </authorList>
    </citation>
    <scope>NUCLEOTIDE SEQUENCE</scope>
</reference>
<dbReference type="AlphaFoldDB" id="A0A8S1KEV8"/>
<protein>
    <submittedName>
        <fullName evidence="1">Uncharacterized protein</fullName>
    </submittedName>
</protein>
<evidence type="ECO:0000313" key="1">
    <source>
        <dbReference type="EMBL" id="CAD8053859.1"/>
    </source>
</evidence>
<comment type="caution">
    <text evidence="1">The sequence shown here is derived from an EMBL/GenBank/DDBJ whole genome shotgun (WGS) entry which is preliminary data.</text>
</comment>
<organism evidence="1 2">
    <name type="scientific">Paramecium primaurelia</name>
    <dbReference type="NCBI Taxonomy" id="5886"/>
    <lineage>
        <taxon>Eukaryota</taxon>
        <taxon>Sar</taxon>
        <taxon>Alveolata</taxon>
        <taxon>Ciliophora</taxon>
        <taxon>Intramacronucleata</taxon>
        <taxon>Oligohymenophorea</taxon>
        <taxon>Peniculida</taxon>
        <taxon>Parameciidae</taxon>
        <taxon>Paramecium</taxon>
    </lineage>
</organism>
<sequence>MNSLLHQKRECFSLKIRRNEIEKIFKEKRIPQLSKEMMLDLINNNDQESINRLTDATAGSKEQTLDLIQIGGIQFFYELLQSKEKTNAIIGLGNLCSEKSVQEEVLELKIIEYMIDEVHRYKNLEDLSLRLWFLSVLAKFKSDSQGEESNIIEREKLFNIFWMYQKKYPDVLKIQQECFHGFYALTKVTFIQNELMELCCNNLNKGIDNIILKIMYYLINDYVKFVQILHKSQFIQFCAKYLQISCRQKYTLRILYYYAQYYVETILQNKDIIHQIIIIQNSQMHQKQIILLHYAMLFKCQSSQFMDIIKEFEIIHNLKILLENFQYEQQTLCLLALLKQTNKELIKDLIPDLERVYQNKKENEKTLRKLQLILD</sequence>
<proteinExistence type="predicted"/>
<dbReference type="EMBL" id="CAJJDM010000019">
    <property type="protein sequence ID" value="CAD8053859.1"/>
    <property type="molecule type" value="Genomic_DNA"/>
</dbReference>